<dbReference type="PANTHER" id="PTHR10430:SF16">
    <property type="entry name" value="PEROXIREDOXIN-5, MITOCHONDRIAL"/>
    <property type="match status" value="1"/>
</dbReference>
<dbReference type="Proteomes" id="UP000064912">
    <property type="component" value="Chromosome"/>
</dbReference>
<feature type="domain" description="Thioredoxin" evidence="7">
    <location>
        <begin position="3"/>
        <end position="162"/>
    </location>
</feature>
<dbReference type="PATRIC" id="fig|35806.4.peg.4001"/>
<evidence type="ECO:0000313" key="9">
    <source>
        <dbReference type="Proteomes" id="UP000064912"/>
    </source>
</evidence>
<keyword evidence="3 6" id="KW-0560">Oxidoreductase</keyword>
<dbReference type="InterPro" id="IPR013766">
    <property type="entry name" value="Thioredoxin_domain"/>
</dbReference>
<feature type="active site" description="Cysteine sulfenic acid (-SOH) intermediate" evidence="5">
    <location>
        <position position="49"/>
    </location>
</feature>
<dbReference type="Gene3D" id="3.40.30.10">
    <property type="entry name" value="Glutaredoxin"/>
    <property type="match status" value="1"/>
</dbReference>
<keyword evidence="4 6" id="KW-0676">Redox-active center</keyword>
<dbReference type="InterPro" id="IPR013740">
    <property type="entry name" value="Redoxin"/>
</dbReference>
<dbReference type="GO" id="GO:0042744">
    <property type="term" value="P:hydrogen peroxide catabolic process"/>
    <property type="evidence" value="ECO:0007669"/>
    <property type="project" value="TreeGrafter"/>
</dbReference>
<dbReference type="PROSITE" id="PS51352">
    <property type="entry name" value="THIOREDOXIN_2"/>
    <property type="match status" value="1"/>
</dbReference>
<evidence type="ECO:0000313" key="8">
    <source>
        <dbReference type="EMBL" id="BAQ71024.1"/>
    </source>
</evidence>
<dbReference type="EMBL" id="AP014800">
    <property type="protein sequence ID" value="BAQ71024.1"/>
    <property type="molecule type" value="Genomic_DNA"/>
</dbReference>
<gene>
    <name evidence="8" type="ORF">NHU_03900</name>
</gene>
<reference evidence="8 9" key="1">
    <citation type="submission" date="2015-02" db="EMBL/GenBank/DDBJ databases">
        <title>Genome sequene of Rhodovulum sulfidophilum DSM 2351.</title>
        <authorList>
            <person name="Nagao N."/>
        </authorList>
    </citation>
    <scope>NUCLEOTIDE SEQUENCE [LARGE SCALE GENOMIC DNA]</scope>
    <source>
        <strain evidence="8 9">DSM 2351</strain>
    </source>
</reference>
<dbReference type="GO" id="GO:0045454">
    <property type="term" value="P:cell redox homeostasis"/>
    <property type="evidence" value="ECO:0007669"/>
    <property type="project" value="TreeGrafter"/>
</dbReference>
<dbReference type="GO" id="GO:0008379">
    <property type="term" value="F:thioredoxin peroxidase activity"/>
    <property type="evidence" value="ECO:0007669"/>
    <property type="project" value="InterPro"/>
</dbReference>
<organism evidence="8 9">
    <name type="scientific">Rhodovulum sulfidophilum</name>
    <name type="common">Rhodobacter sulfidophilus</name>
    <dbReference type="NCBI Taxonomy" id="35806"/>
    <lineage>
        <taxon>Bacteria</taxon>
        <taxon>Pseudomonadati</taxon>
        <taxon>Pseudomonadota</taxon>
        <taxon>Alphaproteobacteria</taxon>
        <taxon>Rhodobacterales</taxon>
        <taxon>Paracoccaceae</taxon>
        <taxon>Rhodovulum</taxon>
    </lineage>
</organism>
<dbReference type="RefSeq" id="WP_060836055.1">
    <property type="nucleotide sequence ID" value="NZ_JAESJH010000007.1"/>
</dbReference>
<dbReference type="Pfam" id="PF08534">
    <property type="entry name" value="Redoxin"/>
    <property type="match status" value="1"/>
</dbReference>
<evidence type="ECO:0000256" key="2">
    <source>
        <dbReference type="ARBA" id="ARBA00022862"/>
    </source>
</evidence>
<dbReference type="PANTHER" id="PTHR10430">
    <property type="entry name" value="PEROXIREDOXIN"/>
    <property type="match status" value="1"/>
</dbReference>
<protein>
    <recommendedName>
        <fullName evidence="6">Glutathione-dependent peroxiredoxin</fullName>
        <ecNumber evidence="6">1.11.1.27</ecNumber>
    </recommendedName>
</protein>
<dbReference type="SUPFAM" id="SSF52833">
    <property type="entry name" value="Thioredoxin-like"/>
    <property type="match status" value="1"/>
</dbReference>
<keyword evidence="1 6" id="KW-0575">Peroxidase</keyword>
<dbReference type="AlphaFoldDB" id="A0A0D6B8F0"/>
<dbReference type="InterPro" id="IPR037944">
    <property type="entry name" value="PRX5-like"/>
</dbReference>
<dbReference type="GO" id="GO:0005737">
    <property type="term" value="C:cytoplasm"/>
    <property type="evidence" value="ECO:0007669"/>
    <property type="project" value="TreeGrafter"/>
</dbReference>
<keyword evidence="2 6" id="KW-0049">Antioxidant</keyword>
<comment type="function">
    <text evidence="6">Thiol-specific peroxidase that catalyzes the reduction of hydrogen peroxide and organic hydroperoxides to water and alcohols, respectively. Plays a role in cell protection against oxidative stress by detoxifying peroxides.</text>
</comment>
<evidence type="ECO:0000256" key="6">
    <source>
        <dbReference type="RuleBase" id="RU366011"/>
    </source>
</evidence>
<dbReference type="FunFam" id="3.40.30.10:FF:000020">
    <property type="entry name" value="Peroxiredoxin"/>
    <property type="match status" value="1"/>
</dbReference>
<proteinExistence type="inferred from homology"/>
<dbReference type="CDD" id="cd03013">
    <property type="entry name" value="PRX5_like"/>
    <property type="match status" value="1"/>
</dbReference>
<comment type="catalytic activity">
    <reaction evidence="6">
        <text>a hydroperoxide + 2 glutathione = an alcohol + glutathione disulfide + H2O</text>
        <dbReference type="Rhea" id="RHEA:62632"/>
        <dbReference type="ChEBI" id="CHEBI:15377"/>
        <dbReference type="ChEBI" id="CHEBI:30879"/>
        <dbReference type="ChEBI" id="CHEBI:35924"/>
        <dbReference type="ChEBI" id="CHEBI:57925"/>
        <dbReference type="ChEBI" id="CHEBI:58297"/>
        <dbReference type="EC" id="1.11.1.27"/>
    </reaction>
</comment>
<evidence type="ECO:0000256" key="5">
    <source>
        <dbReference type="PIRSR" id="PIRSR637944-1"/>
    </source>
</evidence>
<dbReference type="GO" id="GO:0034599">
    <property type="term" value="P:cellular response to oxidative stress"/>
    <property type="evidence" value="ECO:0007669"/>
    <property type="project" value="InterPro"/>
</dbReference>
<evidence type="ECO:0000259" key="7">
    <source>
        <dbReference type="PROSITE" id="PS51352"/>
    </source>
</evidence>
<accession>A0A0D6B8F0</accession>
<dbReference type="EC" id="1.11.1.27" evidence="6"/>
<name>A0A0D6B8F0_RHOSU</name>
<evidence type="ECO:0000256" key="1">
    <source>
        <dbReference type="ARBA" id="ARBA00022559"/>
    </source>
</evidence>
<dbReference type="KEGG" id="rsu:NHU_03900"/>
<dbReference type="InterPro" id="IPR036249">
    <property type="entry name" value="Thioredoxin-like_sf"/>
</dbReference>
<dbReference type="eggNOG" id="COG0678">
    <property type="taxonomic scope" value="Bacteria"/>
</dbReference>
<sequence>MAISEGDRLPEANFTEMGADGPGAVSLSDKLKDRKVVIFAVPGAFTPTCHSAHMPSFIKAKDKLAAKGVDEIVCVAVNDPFVMKAWGEATGAHAAGITMLADADASFTKAIGMEFDAPPVGLISRSKRYAMLVEDGVVKKLNVEASPGECSISAGETLLEQI</sequence>
<evidence type="ECO:0000256" key="4">
    <source>
        <dbReference type="ARBA" id="ARBA00023284"/>
    </source>
</evidence>
<evidence type="ECO:0000256" key="3">
    <source>
        <dbReference type="ARBA" id="ARBA00023002"/>
    </source>
</evidence>
<comment type="similarity">
    <text evidence="6">Belongs to the peroxiredoxin family. Prx5 subfamily.</text>
</comment>